<feature type="transmembrane region" description="Helical" evidence="1">
    <location>
        <begin position="322"/>
        <end position="347"/>
    </location>
</feature>
<protein>
    <submittedName>
        <fullName evidence="2">Uncharacterized protein</fullName>
    </submittedName>
</protein>
<name>A0AA38SW50_9ASTR</name>
<evidence type="ECO:0000313" key="2">
    <source>
        <dbReference type="EMBL" id="KAJ9549884.1"/>
    </source>
</evidence>
<proteinExistence type="predicted"/>
<dbReference type="PANTHER" id="PTHR35307:SF8">
    <property type="entry name" value="GUSTATORY RECEPTOR"/>
    <property type="match status" value="1"/>
</dbReference>
<organism evidence="2 3">
    <name type="scientific">Centaurea solstitialis</name>
    <name type="common">yellow star-thistle</name>
    <dbReference type="NCBI Taxonomy" id="347529"/>
    <lineage>
        <taxon>Eukaryota</taxon>
        <taxon>Viridiplantae</taxon>
        <taxon>Streptophyta</taxon>
        <taxon>Embryophyta</taxon>
        <taxon>Tracheophyta</taxon>
        <taxon>Spermatophyta</taxon>
        <taxon>Magnoliopsida</taxon>
        <taxon>eudicotyledons</taxon>
        <taxon>Gunneridae</taxon>
        <taxon>Pentapetalae</taxon>
        <taxon>asterids</taxon>
        <taxon>campanulids</taxon>
        <taxon>Asterales</taxon>
        <taxon>Asteraceae</taxon>
        <taxon>Carduoideae</taxon>
        <taxon>Cardueae</taxon>
        <taxon>Centaureinae</taxon>
        <taxon>Centaurea</taxon>
    </lineage>
</organism>
<feature type="transmembrane region" description="Helical" evidence="1">
    <location>
        <begin position="162"/>
        <end position="182"/>
    </location>
</feature>
<evidence type="ECO:0000313" key="3">
    <source>
        <dbReference type="Proteomes" id="UP001172457"/>
    </source>
</evidence>
<keyword evidence="1" id="KW-0812">Transmembrane</keyword>
<feature type="transmembrane region" description="Helical" evidence="1">
    <location>
        <begin position="418"/>
        <end position="437"/>
    </location>
</feature>
<keyword evidence="1" id="KW-0472">Membrane</keyword>
<dbReference type="AlphaFoldDB" id="A0AA38SW50"/>
<feature type="transmembrane region" description="Helical" evidence="1">
    <location>
        <begin position="202"/>
        <end position="221"/>
    </location>
</feature>
<keyword evidence="1" id="KW-1133">Transmembrane helix</keyword>
<sequence>MGSGSDAYENCIRIVRWVYDAHSPSNSACRCTNNTINKEDIDLLYSFCEIVNKSEVEGKSYSKPMLWIGIYIAIASFFCILLMVADLFHGFRNRKLWFPSKYFTLNAVSITVITVAMKLPVDLSGRMPTMIDQLAKRGSTAFMCTMMANCIPSLASMDNMELLANVAGMVILVITMVINLLIEIETGVVEKYESMWYKLNIGAMLLLIVLMISLALTIPTAKRKLESKYQTVHKTTLSDVHSQHTRMSIVEELTEHVRKYWVMAATCNPQFVMITTPLCSMVGLICVSVTILHYIFLVYIFIIYRSHKIYLMYESDYRWSILVIYITQSIGITLGTIAPVFRCFAVLRFKLSIKWIKKHTKVWKVEKYWTQKLSEWKRIPLAFQLGGHTSKALVYNLCNLTLNVCIICQKVVVVSCKIIGLIPLGMVIIGMFCVYCWKLLKAKLFPMTIASNGETIHVFEEDRVNQDIGNYNVQLQDEMELDSRTLKSISNSANHSIQKASKQLPSNLLKLIEIFTGFEGVVNFDSDDVLPLISDKFPNSWSLPVVSLTCIAISLPNIGQDFVDHLLKSVREESLNNTGQYKKVHKSSMALWQEVEVNYRWLGYTLQRNAYKHKNMKEILKWFADKSEEIVVKMNEHDNEELLDNTLERSIAANSMYRITRTIMVNYPNDIECNREEKLFGLLSSMIVDILLACFVNLPRVIEMKCHDQAIEKREASVRDAAKLLGSTKKIIEKLQTCEVPSLDPDQIAFIDEWRAHLKHSIP</sequence>
<dbReference type="PANTHER" id="PTHR35307">
    <property type="entry name" value="PROTEIN, PUTATIVE-RELATED"/>
    <property type="match status" value="1"/>
</dbReference>
<comment type="caution">
    <text evidence="2">The sequence shown here is derived from an EMBL/GenBank/DDBJ whole genome shotgun (WGS) entry which is preliminary data.</text>
</comment>
<evidence type="ECO:0000256" key="1">
    <source>
        <dbReference type="SAM" id="Phobius"/>
    </source>
</evidence>
<feature type="transmembrane region" description="Helical" evidence="1">
    <location>
        <begin position="278"/>
        <end position="302"/>
    </location>
</feature>
<dbReference type="Proteomes" id="UP001172457">
    <property type="component" value="Chromosome 5"/>
</dbReference>
<gene>
    <name evidence="2" type="ORF">OSB04_022427</name>
</gene>
<accession>A0AA38SW50</accession>
<reference evidence="2" key="1">
    <citation type="submission" date="2023-03" db="EMBL/GenBank/DDBJ databases">
        <title>Chromosome-scale reference genome and RAD-based genetic map of yellow starthistle (Centaurea solstitialis) reveal putative structural variation and QTLs associated with invader traits.</title>
        <authorList>
            <person name="Reatini B."/>
            <person name="Cang F.A."/>
            <person name="Jiang Q."/>
            <person name="Mckibben M.T.W."/>
            <person name="Barker M.S."/>
            <person name="Rieseberg L.H."/>
            <person name="Dlugosch K.M."/>
        </authorList>
    </citation>
    <scope>NUCLEOTIDE SEQUENCE</scope>
    <source>
        <strain evidence="2">CAN-66</strain>
        <tissue evidence="2">Leaf</tissue>
    </source>
</reference>
<dbReference type="EMBL" id="JARYMX010000005">
    <property type="protein sequence ID" value="KAJ9549884.1"/>
    <property type="molecule type" value="Genomic_DNA"/>
</dbReference>
<feature type="transmembrane region" description="Helical" evidence="1">
    <location>
        <begin position="65"/>
        <end position="88"/>
    </location>
</feature>
<keyword evidence="3" id="KW-1185">Reference proteome</keyword>